<dbReference type="SUPFAM" id="SSF53850">
    <property type="entry name" value="Periplasmic binding protein-like II"/>
    <property type="match status" value="1"/>
</dbReference>
<evidence type="ECO:0000256" key="3">
    <source>
        <dbReference type="ARBA" id="ARBA00022729"/>
    </source>
</evidence>
<dbReference type="PANTHER" id="PTHR30570">
    <property type="entry name" value="PERIPLASMIC PHOSPHATE BINDING COMPONENT OF PHOSPHATE ABC TRANSPORTER"/>
    <property type="match status" value="1"/>
</dbReference>
<evidence type="ECO:0000313" key="6">
    <source>
        <dbReference type="EMBL" id="AQQ10375.1"/>
    </source>
</evidence>
<dbReference type="GO" id="GO:0042301">
    <property type="term" value="F:phosphate ion binding"/>
    <property type="evidence" value="ECO:0007669"/>
    <property type="project" value="UniProtKB-UniRule"/>
</dbReference>
<dbReference type="AlphaFoldDB" id="A0A1Q2HSX8"/>
<dbReference type="OrthoDB" id="9790048at2"/>
<dbReference type="PANTHER" id="PTHR30570:SF1">
    <property type="entry name" value="PHOSPHATE-BINDING PROTEIN PSTS"/>
    <property type="match status" value="1"/>
</dbReference>
<dbReference type="InterPro" id="IPR050811">
    <property type="entry name" value="Phosphate_ABC_transporter"/>
</dbReference>
<keyword evidence="7" id="KW-1185">Reference proteome</keyword>
<dbReference type="GO" id="GO:0006817">
    <property type="term" value="P:phosphate ion transport"/>
    <property type="evidence" value="ECO:0007669"/>
    <property type="project" value="UniProtKB-UniRule"/>
</dbReference>
<name>A0A1Q2HSX8_9BACT</name>
<dbReference type="InterPro" id="IPR024370">
    <property type="entry name" value="PBP_domain"/>
</dbReference>
<dbReference type="NCBIfam" id="TIGR02136">
    <property type="entry name" value="ptsS_2"/>
    <property type="match status" value="1"/>
</dbReference>
<accession>A0A1Q2HSX8</accession>
<dbReference type="EMBL" id="CP019633">
    <property type="protein sequence ID" value="AQQ10375.1"/>
    <property type="molecule type" value="Genomic_DNA"/>
</dbReference>
<evidence type="ECO:0000313" key="7">
    <source>
        <dbReference type="Proteomes" id="UP000188273"/>
    </source>
</evidence>
<dbReference type="KEGG" id="pbu:L21SP3_02207"/>
<keyword evidence="2 4" id="KW-0813">Transport</keyword>
<dbReference type="Proteomes" id="UP000188273">
    <property type="component" value="Chromosome"/>
</dbReference>
<keyword evidence="3 4" id="KW-0732">Signal</keyword>
<dbReference type="Pfam" id="PF12849">
    <property type="entry name" value="PBP_like_2"/>
    <property type="match status" value="1"/>
</dbReference>
<sequence length="271" mass="29578" precursor="true">MKNTALLAALLLSAAVLPAKTLHIDGSTTVGPIGDSFAEFFQNVLHPEMEITVKKTGSGDGAASLSENRCDIAMTSRFLKEKEFKKAISNEVYPVAHVIAMDGVCLVVHPSNPVSKLNSDKIRDIYSGKITNWSELGGPNREIIAISRDTSSGTYETFHGMVMEGEKMASTVEYVNSNPQAHARVKTTPGAVGYVGLGFVDKYVRAIDVDGIEPTRRTIAKGIYPISRALFFFTNKYPQPGSLVHEFCTFYLTEDGQEIIESKGFVPVTDY</sequence>
<comment type="function">
    <text evidence="4">Involved in the system for phosphate transport across the cytoplasmic membrane.</text>
</comment>
<organism evidence="6 7">
    <name type="scientific">Sedimentisphaera cyanobacteriorum</name>
    <dbReference type="NCBI Taxonomy" id="1940790"/>
    <lineage>
        <taxon>Bacteria</taxon>
        <taxon>Pseudomonadati</taxon>
        <taxon>Planctomycetota</taxon>
        <taxon>Phycisphaerae</taxon>
        <taxon>Sedimentisphaerales</taxon>
        <taxon>Sedimentisphaeraceae</taxon>
        <taxon>Sedimentisphaera</taxon>
    </lineage>
</organism>
<reference evidence="7" key="1">
    <citation type="submission" date="2017-02" db="EMBL/GenBank/DDBJ databases">
        <title>Comparative genomics and description of representatives of a novel lineage of planctomycetes thriving in anoxic sediments.</title>
        <authorList>
            <person name="Spring S."/>
            <person name="Bunk B."/>
            <person name="Sproer C."/>
            <person name="Klenk H.-P."/>
        </authorList>
    </citation>
    <scope>NUCLEOTIDE SEQUENCE [LARGE SCALE GENOMIC DNA]</scope>
    <source>
        <strain evidence="7">L21-RPul-D3</strain>
    </source>
</reference>
<dbReference type="STRING" id="1940790.L21SP3_02207"/>
<feature type="domain" description="PBP" evidence="5">
    <location>
        <begin position="20"/>
        <end position="254"/>
    </location>
</feature>
<evidence type="ECO:0000256" key="1">
    <source>
        <dbReference type="ARBA" id="ARBA00008725"/>
    </source>
</evidence>
<dbReference type="Gene3D" id="3.40.190.10">
    <property type="entry name" value="Periplasmic binding protein-like II"/>
    <property type="match status" value="2"/>
</dbReference>
<protein>
    <recommendedName>
        <fullName evidence="4">Phosphate-binding protein</fullName>
    </recommendedName>
</protein>
<evidence type="ECO:0000259" key="5">
    <source>
        <dbReference type="Pfam" id="PF12849"/>
    </source>
</evidence>
<keyword evidence="4" id="KW-0592">Phosphate transport</keyword>
<gene>
    <name evidence="6" type="primary">pstS1</name>
    <name evidence="6" type="ORF">L21SP3_02207</name>
</gene>
<proteinExistence type="inferred from homology"/>
<feature type="chain" id="PRO_5027150322" description="Phosphate-binding protein" evidence="4">
    <location>
        <begin position="20"/>
        <end position="271"/>
    </location>
</feature>
<evidence type="ECO:0000256" key="4">
    <source>
        <dbReference type="RuleBase" id="RU367119"/>
    </source>
</evidence>
<dbReference type="CDD" id="cd13653">
    <property type="entry name" value="PBP2_phosphate_like_1"/>
    <property type="match status" value="1"/>
</dbReference>
<dbReference type="InterPro" id="IPR011862">
    <property type="entry name" value="Phos-bd"/>
</dbReference>
<feature type="signal peptide" evidence="4">
    <location>
        <begin position="1"/>
        <end position="19"/>
    </location>
</feature>
<evidence type="ECO:0000256" key="2">
    <source>
        <dbReference type="ARBA" id="ARBA00022448"/>
    </source>
</evidence>
<comment type="similarity">
    <text evidence="1 4">Belongs to the PstS family.</text>
</comment>
<dbReference type="RefSeq" id="WP_077541525.1">
    <property type="nucleotide sequence ID" value="NZ_CP019633.1"/>
</dbReference>